<dbReference type="FunFam" id="3.40.30.10:FF:000086">
    <property type="entry name" value="Glutathione S-transferase theta-1"/>
    <property type="match status" value="1"/>
</dbReference>
<dbReference type="Ensembl" id="ENSMFAT00000088114.1">
    <property type="protein sequence ID" value="ENSMFAP00000047451.1"/>
    <property type="gene ID" value="ENSMFAG00000055306.1"/>
</dbReference>
<dbReference type="InterPro" id="IPR040079">
    <property type="entry name" value="Glutathione_S-Trfase"/>
</dbReference>
<dbReference type="GO" id="GO:0004364">
    <property type="term" value="F:glutathione transferase activity"/>
    <property type="evidence" value="ECO:0007669"/>
    <property type="project" value="UniProtKB-EC"/>
</dbReference>
<evidence type="ECO:0000256" key="7">
    <source>
        <dbReference type="ARBA" id="ARBA00047960"/>
    </source>
</evidence>
<dbReference type="InterPro" id="IPR004046">
    <property type="entry name" value="GST_C"/>
</dbReference>
<dbReference type="SFLD" id="SFLDS00019">
    <property type="entry name" value="Glutathione_Transferase_(cytos"/>
    <property type="match status" value="1"/>
</dbReference>
<feature type="domain" description="GST N-terminal" evidence="10">
    <location>
        <begin position="71"/>
        <end position="152"/>
    </location>
</feature>
<dbReference type="SFLD" id="SFLDG00358">
    <property type="entry name" value="Main_(cytGST)"/>
    <property type="match status" value="1"/>
</dbReference>
<dbReference type="PROSITE" id="PS50405">
    <property type="entry name" value="GST_CTER"/>
    <property type="match status" value="1"/>
</dbReference>
<evidence type="ECO:0000256" key="3">
    <source>
        <dbReference type="ARBA" id="ARBA00011738"/>
    </source>
</evidence>
<dbReference type="AlphaFoldDB" id="A0A7N9CBV8"/>
<dbReference type="InterPro" id="IPR051369">
    <property type="entry name" value="GST_Theta"/>
</dbReference>
<dbReference type="PANTHER" id="PTHR43917:SF4">
    <property type="entry name" value="GLUTATHIONE S-TRANSFERASE THETA-2-RELATED"/>
    <property type="match status" value="1"/>
</dbReference>
<evidence type="ECO:0000259" key="10">
    <source>
        <dbReference type="PROSITE" id="PS50404"/>
    </source>
</evidence>
<comment type="catalytic activity">
    <reaction evidence="7">
        <text>RX + glutathione = an S-substituted glutathione + a halide anion + H(+)</text>
        <dbReference type="Rhea" id="RHEA:16437"/>
        <dbReference type="ChEBI" id="CHEBI:15378"/>
        <dbReference type="ChEBI" id="CHEBI:16042"/>
        <dbReference type="ChEBI" id="CHEBI:17792"/>
        <dbReference type="ChEBI" id="CHEBI:57925"/>
        <dbReference type="ChEBI" id="CHEBI:90779"/>
        <dbReference type="EC" id="2.5.1.18"/>
    </reaction>
</comment>
<evidence type="ECO:0000256" key="1">
    <source>
        <dbReference type="ARBA" id="ARBA00004514"/>
    </source>
</evidence>
<keyword evidence="13" id="KW-1185">Reference proteome</keyword>
<evidence type="ECO:0000256" key="6">
    <source>
        <dbReference type="ARBA" id="ARBA00022679"/>
    </source>
</evidence>
<comment type="similarity">
    <text evidence="2">Belongs to the GST superfamily. Theta family.</text>
</comment>
<dbReference type="Pfam" id="PF00043">
    <property type="entry name" value="GST_C"/>
    <property type="match status" value="1"/>
</dbReference>
<dbReference type="PROSITE" id="PS50404">
    <property type="entry name" value="GST_NTER"/>
    <property type="match status" value="1"/>
</dbReference>
<dbReference type="GO" id="GO:0005829">
    <property type="term" value="C:cytosol"/>
    <property type="evidence" value="ECO:0007669"/>
    <property type="project" value="UniProtKB-SubCell"/>
</dbReference>
<proteinExistence type="inferred from homology"/>
<name>A0A7N9CBV8_MACFA</name>
<dbReference type="InterPro" id="IPR004045">
    <property type="entry name" value="Glutathione_S-Trfase_N"/>
</dbReference>
<dbReference type="InterPro" id="IPR040077">
    <property type="entry name" value="GST_C_Theta"/>
</dbReference>
<dbReference type="GeneTree" id="ENSGT00940000162786"/>
<dbReference type="FunFam" id="1.20.1050.10:FF:000200">
    <property type="entry name" value="Glutathione S-transferase theta-2B"/>
    <property type="match status" value="1"/>
</dbReference>
<evidence type="ECO:0000313" key="13">
    <source>
        <dbReference type="Proteomes" id="UP000233100"/>
    </source>
</evidence>
<dbReference type="EC" id="2.5.1.18" evidence="4"/>
<organism evidence="12 13">
    <name type="scientific">Macaca fascicularis</name>
    <name type="common">Crab-eating macaque</name>
    <name type="synonym">Cynomolgus monkey</name>
    <dbReference type="NCBI Taxonomy" id="9541"/>
    <lineage>
        <taxon>Eukaryota</taxon>
        <taxon>Metazoa</taxon>
        <taxon>Chordata</taxon>
        <taxon>Craniata</taxon>
        <taxon>Vertebrata</taxon>
        <taxon>Euteleostomi</taxon>
        <taxon>Mammalia</taxon>
        <taxon>Eutheria</taxon>
        <taxon>Euarchontoglires</taxon>
        <taxon>Primates</taxon>
        <taxon>Haplorrhini</taxon>
        <taxon>Catarrhini</taxon>
        <taxon>Cercopithecidae</taxon>
        <taxon>Cercopithecinae</taxon>
        <taxon>Macaca</taxon>
    </lineage>
</organism>
<dbReference type="SUPFAM" id="SSF47616">
    <property type="entry name" value="GST C-terminal domain-like"/>
    <property type="match status" value="1"/>
</dbReference>
<dbReference type="Gene3D" id="1.20.1050.10">
    <property type="match status" value="1"/>
</dbReference>
<evidence type="ECO:0000256" key="8">
    <source>
        <dbReference type="ARBA" id="ARBA00053828"/>
    </source>
</evidence>
<accession>A0A7N9CBV8</accession>
<dbReference type="InterPro" id="IPR036282">
    <property type="entry name" value="Glutathione-S-Trfase_C_sf"/>
</dbReference>
<protein>
    <recommendedName>
        <fullName evidence="4">glutathione transferase</fullName>
        <ecNumber evidence="4">2.5.1.18</ecNumber>
    </recommendedName>
</protein>
<feature type="domain" description="GST C-terminal" evidence="11">
    <location>
        <begin position="158"/>
        <end position="294"/>
    </location>
</feature>
<evidence type="ECO:0000259" key="11">
    <source>
        <dbReference type="PROSITE" id="PS50405"/>
    </source>
</evidence>
<dbReference type="Proteomes" id="UP000233100">
    <property type="component" value="Chromosome 10"/>
</dbReference>
<evidence type="ECO:0000256" key="5">
    <source>
        <dbReference type="ARBA" id="ARBA00022490"/>
    </source>
</evidence>
<reference evidence="12" key="2">
    <citation type="submission" date="2025-08" db="UniProtKB">
        <authorList>
            <consortium name="Ensembl"/>
        </authorList>
    </citation>
    <scope>IDENTIFICATION</scope>
</reference>
<dbReference type="SUPFAM" id="SSF52833">
    <property type="entry name" value="Thioredoxin-like"/>
    <property type="match status" value="1"/>
</dbReference>
<reference evidence="12" key="3">
    <citation type="submission" date="2025-09" db="UniProtKB">
        <authorList>
            <consortium name="Ensembl"/>
        </authorList>
    </citation>
    <scope>IDENTIFICATION</scope>
</reference>
<dbReference type="Gene3D" id="3.40.30.10">
    <property type="entry name" value="Glutaredoxin"/>
    <property type="match status" value="1"/>
</dbReference>
<sequence>MNSGNVTTGGPSSHLPPHRELLSPAPISKPPRKRSGSLAWATGQRDGILGKIQLECRTQPWTSTVPHAPAMGLELYLNLLSQPSRAVYIFAKKNGIPFELRTVDIIKGQHRSKEFFQINSLQKVPVLKDGDFILTESSAILIYLSCKYQTADHWYPSDLQARARVHEYLGWHADCIRGTFGVPMWVQVLGPLIGVQVPEEKVERNRTAIDQALQWLENKFLGDRLFLAGQQVTLADLMALEELMQPVAVGYELFKGRPRLAAWRERVEAFLGAELCQEAHSLILSILEQAAKKTLPTPPPEVYPTMLLRIARIP</sequence>
<dbReference type="PANTHER" id="PTHR43917">
    <property type="match status" value="1"/>
</dbReference>
<feature type="compositionally biased region" description="Polar residues" evidence="9">
    <location>
        <begin position="1"/>
        <end position="11"/>
    </location>
</feature>
<keyword evidence="5" id="KW-0963">Cytoplasm</keyword>
<feature type="region of interest" description="Disordered" evidence="9">
    <location>
        <begin position="1"/>
        <end position="39"/>
    </location>
</feature>
<comment type="subcellular location">
    <subcellularLocation>
        <location evidence="1">Cytoplasm</location>
        <location evidence="1">Cytosol</location>
    </subcellularLocation>
</comment>
<evidence type="ECO:0000256" key="2">
    <source>
        <dbReference type="ARBA" id="ARBA00009899"/>
    </source>
</evidence>
<dbReference type="CDD" id="cd03050">
    <property type="entry name" value="GST_N_Theta"/>
    <property type="match status" value="1"/>
</dbReference>
<reference evidence="12 13" key="1">
    <citation type="submission" date="2013-03" db="EMBL/GenBank/DDBJ databases">
        <authorList>
            <person name="Warren W."/>
            <person name="Wilson R.K."/>
        </authorList>
    </citation>
    <scope>NUCLEOTIDE SEQUENCE</scope>
</reference>
<dbReference type="InterPro" id="IPR036249">
    <property type="entry name" value="Thioredoxin-like_sf"/>
</dbReference>
<dbReference type="CDD" id="cd03183">
    <property type="entry name" value="GST_C_Theta"/>
    <property type="match status" value="1"/>
</dbReference>
<dbReference type="InterPro" id="IPR040075">
    <property type="entry name" value="GST_N_Theta"/>
</dbReference>
<dbReference type="SFLD" id="SFLDG01153">
    <property type="entry name" value="Main.4:_Theta-like"/>
    <property type="match status" value="1"/>
</dbReference>
<evidence type="ECO:0000256" key="4">
    <source>
        <dbReference type="ARBA" id="ARBA00012452"/>
    </source>
</evidence>
<keyword evidence="6" id="KW-0808">Transferase</keyword>
<dbReference type="GO" id="GO:0006749">
    <property type="term" value="P:glutathione metabolic process"/>
    <property type="evidence" value="ECO:0007669"/>
    <property type="project" value="TreeGrafter"/>
</dbReference>
<dbReference type="InterPro" id="IPR010987">
    <property type="entry name" value="Glutathione-S-Trfase_C-like"/>
</dbReference>
<evidence type="ECO:0000256" key="9">
    <source>
        <dbReference type="SAM" id="MobiDB-lite"/>
    </source>
</evidence>
<comment type="subunit">
    <text evidence="3">Homodimer.</text>
</comment>
<evidence type="ECO:0000313" key="12">
    <source>
        <dbReference type="Ensembl" id="ENSMFAP00000047451.1"/>
    </source>
</evidence>
<dbReference type="Pfam" id="PF02798">
    <property type="entry name" value="GST_N"/>
    <property type="match status" value="1"/>
</dbReference>
<comment type="function">
    <text evidence="8">Conjugation of reduced glutathione to a wide number of exogenous and endogenous hydrophobic electrophiles. Has a sulfatase activity.</text>
</comment>